<name>A0AA39T6C0_9AGAR</name>
<proteinExistence type="predicted"/>
<evidence type="ECO:0000313" key="3">
    <source>
        <dbReference type="Proteomes" id="UP001175227"/>
    </source>
</evidence>
<keyword evidence="3" id="KW-1185">Reference proteome</keyword>
<evidence type="ECO:0000256" key="1">
    <source>
        <dbReference type="SAM" id="MobiDB-lite"/>
    </source>
</evidence>
<dbReference type="AlphaFoldDB" id="A0AA39T6C0"/>
<evidence type="ECO:0000313" key="2">
    <source>
        <dbReference type="EMBL" id="KAK0467471.1"/>
    </source>
</evidence>
<dbReference type="EMBL" id="JAUEPR010000076">
    <property type="protein sequence ID" value="KAK0467471.1"/>
    <property type="molecule type" value="Genomic_DNA"/>
</dbReference>
<comment type="caution">
    <text evidence="2">The sequence shown here is derived from an EMBL/GenBank/DDBJ whole genome shotgun (WGS) entry which is preliminary data.</text>
</comment>
<dbReference type="Proteomes" id="UP001175227">
    <property type="component" value="Unassembled WGS sequence"/>
</dbReference>
<gene>
    <name evidence="2" type="ORF">IW261DRAFT_1519872</name>
</gene>
<protein>
    <submittedName>
        <fullName evidence="2">Uncharacterized protein</fullName>
    </submittedName>
</protein>
<feature type="non-terminal residue" evidence="2">
    <location>
        <position position="185"/>
    </location>
</feature>
<reference evidence="2" key="1">
    <citation type="submission" date="2023-06" db="EMBL/GenBank/DDBJ databases">
        <authorList>
            <consortium name="Lawrence Berkeley National Laboratory"/>
            <person name="Ahrendt S."/>
            <person name="Sahu N."/>
            <person name="Indic B."/>
            <person name="Wong-Bajracharya J."/>
            <person name="Merenyi Z."/>
            <person name="Ke H.-M."/>
            <person name="Monk M."/>
            <person name="Kocsube S."/>
            <person name="Drula E."/>
            <person name="Lipzen A."/>
            <person name="Balint B."/>
            <person name="Henrissat B."/>
            <person name="Andreopoulos B."/>
            <person name="Martin F.M."/>
            <person name="Harder C.B."/>
            <person name="Rigling D."/>
            <person name="Ford K.L."/>
            <person name="Foster G.D."/>
            <person name="Pangilinan J."/>
            <person name="Papanicolaou A."/>
            <person name="Barry K."/>
            <person name="LaButti K."/>
            <person name="Viragh M."/>
            <person name="Koriabine M."/>
            <person name="Yan M."/>
            <person name="Riley R."/>
            <person name="Champramary S."/>
            <person name="Plett K.L."/>
            <person name="Tsai I.J."/>
            <person name="Slot J."/>
            <person name="Sipos G."/>
            <person name="Plett J."/>
            <person name="Nagy L.G."/>
            <person name="Grigoriev I.V."/>
        </authorList>
    </citation>
    <scope>NUCLEOTIDE SEQUENCE</scope>
    <source>
        <strain evidence="2">ICMP 16352</strain>
    </source>
</reference>
<accession>A0AA39T6C0</accession>
<feature type="region of interest" description="Disordered" evidence="1">
    <location>
        <begin position="49"/>
        <end position="70"/>
    </location>
</feature>
<organism evidence="2 3">
    <name type="scientific">Armillaria novae-zelandiae</name>
    <dbReference type="NCBI Taxonomy" id="153914"/>
    <lineage>
        <taxon>Eukaryota</taxon>
        <taxon>Fungi</taxon>
        <taxon>Dikarya</taxon>
        <taxon>Basidiomycota</taxon>
        <taxon>Agaricomycotina</taxon>
        <taxon>Agaricomycetes</taxon>
        <taxon>Agaricomycetidae</taxon>
        <taxon>Agaricales</taxon>
        <taxon>Marasmiineae</taxon>
        <taxon>Physalacriaceae</taxon>
        <taxon>Armillaria</taxon>
    </lineage>
</organism>
<sequence>TRYLPMIRDYLAHGPSDIKNYGISFEVTGTPQASSVDVLTPSIKDGRANQLRGLDSPGRSIQQQRREPETAISEMPIRSVEMEGTTGSALSSSTSMGRQMVYCCIYCWFSGRVMGHEAPEYAPPLRSLPIIVPELPKEGQQEPPIISMNNGSKGRCILWGLAGGILLVVEEGKDAAVCVKWVDKR</sequence>